<protein>
    <submittedName>
        <fullName evidence="5">Lipoprotein LprG</fullName>
    </submittedName>
</protein>
<keyword evidence="6" id="KW-1185">Reference proteome</keyword>
<comment type="caution">
    <text evidence="5">The sequence shown here is derived from an EMBL/GenBank/DDBJ whole genome shotgun (WGS) entry which is preliminary data.</text>
</comment>
<gene>
    <name evidence="5" type="ORF">DFJ67_4667</name>
</gene>
<dbReference type="Gene3D" id="2.50.20.20">
    <property type="match status" value="1"/>
</dbReference>
<dbReference type="InterPro" id="IPR029046">
    <property type="entry name" value="LolA/LolB/LppX"/>
</dbReference>
<dbReference type="EMBL" id="QUMQ01000001">
    <property type="protein sequence ID" value="REF98649.1"/>
    <property type="molecule type" value="Genomic_DNA"/>
</dbReference>
<organism evidence="5 6">
    <name type="scientific">Asanoa ferruginea</name>
    <dbReference type="NCBI Taxonomy" id="53367"/>
    <lineage>
        <taxon>Bacteria</taxon>
        <taxon>Bacillati</taxon>
        <taxon>Actinomycetota</taxon>
        <taxon>Actinomycetes</taxon>
        <taxon>Micromonosporales</taxon>
        <taxon>Micromonosporaceae</taxon>
        <taxon>Asanoa</taxon>
    </lineage>
</organism>
<reference evidence="5 6" key="1">
    <citation type="submission" date="2018-08" db="EMBL/GenBank/DDBJ databases">
        <title>Sequencing the genomes of 1000 actinobacteria strains.</title>
        <authorList>
            <person name="Klenk H.-P."/>
        </authorList>
    </citation>
    <scope>NUCLEOTIDE SEQUENCE [LARGE SCALE GENOMIC DNA]</scope>
    <source>
        <strain evidence="5 6">DSM 44099</strain>
    </source>
</reference>
<evidence type="ECO:0000313" key="5">
    <source>
        <dbReference type="EMBL" id="REF98649.1"/>
    </source>
</evidence>
<dbReference type="InterPro" id="IPR009830">
    <property type="entry name" value="LppX/LprAFG"/>
</dbReference>
<comment type="similarity">
    <text evidence="2">Belongs to the LppX/LprAFG lipoprotein family.</text>
</comment>
<accession>A0A3D9ZP60</accession>
<feature type="signal peptide" evidence="4">
    <location>
        <begin position="1"/>
        <end position="23"/>
    </location>
</feature>
<feature type="chain" id="PRO_5017536028" evidence="4">
    <location>
        <begin position="24"/>
        <end position="233"/>
    </location>
</feature>
<dbReference type="Proteomes" id="UP000256913">
    <property type="component" value="Unassembled WGS sequence"/>
</dbReference>
<proteinExistence type="inferred from homology"/>
<evidence type="ECO:0000256" key="4">
    <source>
        <dbReference type="SAM" id="SignalP"/>
    </source>
</evidence>
<dbReference type="PROSITE" id="PS51257">
    <property type="entry name" value="PROKAR_LIPOPROTEIN"/>
    <property type="match status" value="1"/>
</dbReference>
<comment type="subcellular location">
    <subcellularLocation>
        <location evidence="1">Cell envelope</location>
    </subcellularLocation>
</comment>
<dbReference type="AlphaFoldDB" id="A0A3D9ZP60"/>
<dbReference type="OrthoDB" id="4763237at2"/>
<keyword evidence="3" id="KW-1003">Cell membrane</keyword>
<keyword evidence="4" id="KW-0732">Signal</keyword>
<evidence type="ECO:0000256" key="2">
    <source>
        <dbReference type="ARBA" id="ARBA00009194"/>
    </source>
</evidence>
<dbReference type="Pfam" id="PF07161">
    <property type="entry name" value="LppX_LprAFG"/>
    <property type="match status" value="1"/>
</dbReference>
<dbReference type="GO" id="GO:0030313">
    <property type="term" value="C:cell envelope"/>
    <property type="evidence" value="ECO:0007669"/>
    <property type="project" value="UniProtKB-SubCell"/>
</dbReference>
<dbReference type="CDD" id="cd16334">
    <property type="entry name" value="LppX-like"/>
    <property type="match status" value="1"/>
</dbReference>
<keyword evidence="3" id="KW-0472">Membrane</keyword>
<evidence type="ECO:0000313" key="6">
    <source>
        <dbReference type="Proteomes" id="UP000256913"/>
    </source>
</evidence>
<sequence length="233" mass="23865">MRRPHTFIIAVLLAALTSVSACGSGDDTDAPAVDPNLPAASTLLPAAAAQMRQVTSAAFDITTEGDTGALPIKSANGAIDSNGTAQGKASLEQVGLPIELDFVAKDDYLYVRGITAGWQKVPLAQAAAVYDPTAILDPAKGIGAVLASAKGTTKRKENLDGTDCYVVDATFNGAAMSGLVPGVTGDVTGTAWIGVDTPLVHQLRFAVPGDAKGTVTIKFTDFDKPVNVDVPKV</sequence>
<evidence type="ECO:0000256" key="3">
    <source>
        <dbReference type="ARBA" id="ARBA00022475"/>
    </source>
</evidence>
<dbReference type="RefSeq" id="WP_116069909.1">
    <property type="nucleotide sequence ID" value="NZ_BONB01000037.1"/>
</dbReference>
<evidence type="ECO:0000256" key="1">
    <source>
        <dbReference type="ARBA" id="ARBA00004196"/>
    </source>
</evidence>
<keyword evidence="5" id="KW-0449">Lipoprotein</keyword>
<dbReference type="SUPFAM" id="SSF89392">
    <property type="entry name" value="Prokaryotic lipoproteins and lipoprotein localization factors"/>
    <property type="match status" value="1"/>
</dbReference>
<name>A0A3D9ZP60_9ACTN</name>